<comment type="caution">
    <text evidence="1">The sequence shown here is derived from an EMBL/GenBank/DDBJ whole genome shotgun (WGS) entry which is preliminary data.</text>
</comment>
<dbReference type="OrthoDB" id="6679007at2"/>
<sequence length="266" mass="30484">MRQPTYVIRAYFFGYNDETFYVSGSRIQQVFHDKAQAEAAYKRLEIDAAREFPLHELDALFNASEEDLQALDQFVFERCGEHILGDGWLSQDTLTDKLNDEDTFEFIQRAGCHAYQLVTFEQEPAFFAVWLPHKESYYIQYDEFATTLVYAASKDALIAELGYLMYEFDNEKIVLTGALDALSPQPMLLTQVIKGHSKIAKYDESNMRLTLKGGHDEEAFLAALLAINELLNTPIIEIRTLSLAQVKTIEQELAEQMGESFGWDEE</sequence>
<evidence type="ECO:0000313" key="1">
    <source>
        <dbReference type="EMBL" id="PTQ89060.1"/>
    </source>
</evidence>
<evidence type="ECO:0000313" key="2">
    <source>
        <dbReference type="Proteomes" id="UP000244223"/>
    </source>
</evidence>
<accession>A0A2T5IYL0</accession>
<organism evidence="1 2">
    <name type="scientific">Agitococcus lubricus</name>
    <dbReference type="NCBI Taxonomy" id="1077255"/>
    <lineage>
        <taxon>Bacteria</taxon>
        <taxon>Pseudomonadati</taxon>
        <taxon>Pseudomonadota</taxon>
        <taxon>Gammaproteobacteria</taxon>
        <taxon>Moraxellales</taxon>
        <taxon>Moraxellaceae</taxon>
        <taxon>Agitococcus</taxon>
    </lineage>
</organism>
<name>A0A2T5IYL0_9GAMM</name>
<gene>
    <name evidence="1" type="ORF">C8N29_10981</name>
</gene>
<keyword evidence="2" id="KW-1185">Reference proteome</keyword>
<proteinExistence type="predicted"/>
<dbReference type="RefSeq" id="WP_107865973.1">
    <property type="nucleotide sequence ID" value="NZ_QAON01000009.1"/>
</dbReference>
<dbReference type="EMBL" id="QAON01000009">
    <property type="protein sequence ID" value="PTQ89060.1"/>
    <property type="molecule type" value="Genomic_DNA"/>
</dbReference>
<reference evidence="1 2" key="1">
    <citation type="submission" date="2018-04" db="EMBL/GenBank/DDBJ databases">
        <title>Genomic Encyclopedia of Archaeal and Bacterial Type Strains, Phase II (KMG-II): from individual species to whole genera.</title>
        <authorList>
            <person name="Goeker M."/>
        </authorList>
    </citation>
    <scope>NUCLEOTIDE SEQUENCE [LARGE SCALE GENOMIC DNA]</scope>
    <source>
        <strain evidence="1 2">DSM 5822</strain>
    </source>
</reference>
<dbReference type="Proteomes" id="UP000244223">
    <property type="component" value="Unassembled WGS sequence"/>
</dbReference>
<dbReference type="AlphaFoldDB" id="A0A2T5IYL0"/>
<protein>
    <submittedName>
        <fullName evidence="1">Uncharacterized protein</fullName>
    </submittedName>
</protein>